<evidence type="ECO:0000313" key="1">
    <source>
        <dbReference type="EMBL" id="QJA92254.1"/>
    </source>
</evidence>
<proteinExistence type="predicted"/>
<protein>
    <submittedName>
        <fullName evidence="1">Uncharacterized protein</fullName>
    </submittedName>
</protein>
<sequence>MEVTIDDSKTYHIWDNDGRELACHRLDAIVLIRKLQKALKRETYAQYWRPYNR</sequence>
<accession>A0A6M3LG15</accession>
<organism evidence="1">
    <name type="scientific">viral metagenome</name>
    <dbReference type="NCBI Taxonomy" id="1070528"/>
    <lineage>
        <taxon>unclassified sequences</taxon>
        <taxon>metagenomes</taxon>
        <taxon>organismal metagenomes</taxon>
    </lineage>
</organism>
<name>A0A6M3LG15_9ZZZZ</name>
<reference evidence="1" key="1">
    <citation type="submission" date="2020-03" db="EMBL/GenBank/DDBJ databases">
        <title>The deep terrestrial virosphere.</title>
        <authorList>
            <person name="Holmfeldt K."/>
            <person name="Nilsson E."/>
            <person name="Simone D."/>
            <person name="Lopez-Fernandez M."/>
            <person name="Wu X."/>
            <person name="de Brujin I."/>
            <person name="Lundin D."/>
            <person name="Andersson A."/>
            <person name="Bertilsson S."/>
            <person name="Dopson M."/>
        </authorList>
    </citation>
    <scope>NUCLEOTIDE SEQUENCE</scope>
    <source>
        <strain evidence="1">MM415B04765</strain>
    </source>
</reference>
<dbReference type="AlphaFoldDB" id="A0A6M3LG15"/>
<dbReference type="EMBL" id="MT143051">
    <property type="protein sequence ID" value="QJA92254.1"/>
    <property type="molecule type" value="Genomic_DNA"/>
</dbReference>
<gene>
    <name evidence="1" type="ORF">MM415B04765_0007</name>
</gene>